<feature type="compositionally biased region" description="Basic and acidic residues" evidence="1">
    <location>
        <begin position="1"/>
        <end position="11"/>
    </location>
</feature>
<reference evidence="2 3" key="1">
    <citation type="submission" date="2013-08" db="EMBL/GenBank/DDBJ databases">
        <authorList>
            <person name="Huang J."/>
            <person name="Wang G."/>
        </authorList>
    </citation>
    <scope>NUCLEOTIDE SEQUENCE [LARGE SCALE GENOMIC DNA]</scope>
    <source>
        <strain evidence="2 3">JSM 076056</strain>
    </source>
</reference>
<feature type="region of interest" description="Disordered" evidence="1">
    <location>
        <begin position="1"/>
        <end position="25"/>
    </location>
</feature>
<sequence length="64" mass="7161">MVTLLREKEVSETPQGVFSRGGSVARPRKGNHFPAHLALIKANKQVLFLPLQHIKNAILARPMF</sequence>
<dbReference type="AlphaFoldDB" id="A0A0A5GI34"/>
<name>A0A0A5GI34_9BACI</name>
<protein>
    <submittedName>
        <fullName evidence="2">Uncharacterized protein</fullName>
    </submittedName>
</protein>
<keyword evidence="3" id="KW-1185">Reference proteome</keyword>
<evidence type="ECO:0000256" key="1">
    <source>
        <dbReference type="SAM" id="MobiDB-lite"/>
    </source>
</evidence>
<dbReference type="Proteomes" id="UP000030528">
    <property type="component" value="Unassembled WGS sequence"/>
</dbReference>
<dbReference type="EMBL" id="AVPE01000009">
    <property type="protein sequence ID" value="KGX91669.1"/>
    <property type="molecule type" value="Genomic_DNA"/>
</dbReference>
<dbReference type="RefSeq" id="WP_026800745.1">
    <property type="nucleotide sequence ID" value="NZ_AULI01000009.1"/>
</dbReference>
<evidence type="ECO:0000313" key="2">
    <source>
        <dbReference type="EMBL" id="KGX91669.1"/>
    </source>
</evidence>
<proteinExistence type="predicted"/>
<accession>A0A0A5GI34</accession>
<gene>
    <name evidence="2" type="ORF">N781_03315</name>
</gene>
<organism evidence="2 3">
    <name type="scientific">Pontibacillus halophilus JSM 076056 = DSM 19796</name>
    <dbReference type="NCBI Taxonomy" id="1385510"/>
    <lineage>
        <taxon>Bacteria</taxon>
        <taxon>Bacillati</taxon>
        <taxon>Bacillota</taxon>
        <taxon>Bacilli</taxon>
        <taxon>Bacillales</taxon>
        <taxon>Bacillaceae</taxon>
        <taxon>Pontibacillus</taxon>
    </lineage>
</organism>
<comment type="caution">
    <text evidence="2">The sequence shown here is derived from an EMBL/GenBank/DDBJ whole genome shotgun (WGS) entry which is preliminary data.</text>
</comment>
<evidence type="ECO:0000313" key="3">
    <source>
        <dbReference type="Proteomes" id="UP000030528"/>
    </source>
</evidence>